<dbReference type="RefSeq" id="WP_277900078.1">
    <property type="nucleotide sequence ID" value="NZ_JAPMUA010000003.1"/>
</dbReference>
<dbReference type="InterPro" id="IPR001789">
    <property type="entry name" value="Sig_transdc_resp-reg_receiver"/>
</dbReference>
<dbReference type="Proteomes" id="UP001153642">
    <property type="component" value="Unassembled WGS sequence"/>
</dbReference>
<accession>A0ABT6FRV6</accession>
<name>A0ABT6FRV6_9FLAO</name>
<keyword evidence="1" id="KW-0597">Phosphoprotein</keyword>
<dbReference type="Gene3D" id="3.40.50.2300">
    <property type="match status" value="1"/>
</dbReference>
<gene>
    <name evidence="3" type="ORF">OSR52_09005</name>
</gene>
<comment type="caution">
    <text evidence="3">The sequence shown here is derived from an EMBL/GenBank/DDBJ whole genome shotgun (WGS) entry which is preliminary data.</text>
</comment>
<sequence>MKEVKILIVDDHPMIVEGYKNAIENMDGGDYIFKIDIADSCDTGLHKIKKASVSIGYDIILLDIKLPPSKDGKIVSGEDLALRAKRLLPEAKIAILTMFNNNYRIYNILKNIDPEGLLIKSDVDSEEIITAVKTILERPPYYSHTVNRHLRTQISNDFLLDDFDRGILFHISKGVKTKDLPNYVPLSLAAIEKRKKNLKIIFDVSSAGDQALIERSRENGFI</sequence>
<protein>
    <submittedName>
        <fullName evidence="3">Response regulator transcription factor</fullName>
    </submittedName>
</protein>
<dbReference type="SMART" id="SM00448">
    <property type="entry name" value="REC"/>
    <property type="match status" value="1"/>
</dbReference>
<dbReference type="Pfam" id="PF00072">
    <property type="entry name" value="Response_reg"/>
    <property type="match status" value="1"/>
</dbReference>
<evidence type="ECO:0000313" key="3">
    <source>
        <dbReference type="EMBL" id="MDG3586008.1"/>
    </source>
</evidence>
<dbReference type="InterPro" id="IPR058245">
    <property type="entry name" value="NreC/VraR/RcsB-like_REC"/>
</dbReference>
<dbReference type="EMBL" id="JAPMUA010000003">
    <property type="protein sequence ID" value="MDG3586008.1"/>
    <property type="molecule type" value="Genomic_DNA"/>
</dbReference>
<organism evidence="3 4">
    <name type="scientific">Galbibacter pacificus</name>
    <dbReference type="NCBI Taxonomy" id="2996052"/>
    <lineage>
        <taxon>Bacteria</taxon>
        <taxon>Pseudomonadati</taxon>
        <taxon>Bacteroidota</taxon>
        <taxon>Flavobacteriia</taxon>
        <taxon>Flavobacteriales</taxon>
        <taxon>Flavobacteriaceae</taxon>
        <taxon>Galbibacter</taxon>
    </lineage>
</organism>
<feature type="modified residue" description="4-aspartylphosphate" evidence="1">
    <location>
        <position position="63"/>
    </location>
</feature>
<dbReference type="SUPFAM" id="SSF52172">
    <property type="entry name" value="CheY-like"/>
    <property type="match status" value="1"/>
</dbReference>
<evidence type="ECO:0000313" key="4">
    <source>
        <dbReference type="Proteomes" id="UP001153642"/>
    </source>
</evidence>
<evidence type="ECO:0000256" key="1">
    <source>
        <dbReference type="PROSITE-ProRule" id="PRU00169"/>
    </source>
</evidence>
<keyword evidence="4" id="KW-1185">Reference proteome</keyword>
<proteinExistence type="predicted"/>
<reference evidence="3" key="1">
    <citation type="submission" date="2022-11" db="EMBL/GenBank/DDBJ databases">
        <title>High-quality draft genome sequence of Galbibacter sp. strain CMA-7.</title>
        <authorList>
            <person name="Wei L."/>
            <person name="Dong C."/>
            <person name="Shao Z."/>
        </authorList>
    </citation>
    <scope>NUCLEOTIDE SEQUENCE</scope>
    <source>
        <strain evidence="3">CMA-7</strain>
    </source>
</reference>
<dbReference type="PROSITE" id="PS50110">
    <property type="entry name" value="RESPONSE_REGULATORY"/>
    <property type="match status" value="1"/>
</dbReference>
<dbReference type="InterPro" id="IPR011006">
    <property type="entry name" value="CheY-like_superfamily"/>
</dbReference>
<feature type="domain" description="Response regulatory" evidence="2">
    <location>
        <begin position="5"/>
        <end position="135"/>
    </location>
</feature>
<evidence type="ECO:0000259" key="2">
    <source>
        <dbReference type="PROSITE" id="PS50110"/>
    </source>
</evidence>
<dbReference type="CDD" id="cd17535">
    <property type="entry name" value="REC_NarL-like"/>
    <property type="match status" value="1"/>
</dbReference>